<dbReference type="PROSITE" id="PS51704">
    <property type="entry name" value="GP_PDE"/>
    <property type="match status" value="1"/>
</dbReference>
<organism evidence="2 3">
    <name type="scientific">Xaviernesmea oryzae</name>
    <dbReference type="NCBI Taxonomy" id="464029"/>
    <lineage>
        <taxon>Bacteria</taxon>
        <taxon>Pseudomonadati</taxon>
        <taxon>Pseudomonadota</taxon>
        <taxon>Alphaproteobacteria</taxon>
        <taxon>Hyphomicrobiales</taxon>
        <taxon>Rhizobiaceae</taxon>
        <taxon>Rhizobium/Agrobacterium group</taxon>
        <taxon>Xaviernesmea</taxon>
    </lineage>
</organism>
<sequence>MSLPAIIAHRGYSTIHRENSPAAWVGAIEAKADYIEVDVRVTGDGKVVCCHDKDLKRLADREDAIAEVTSKELAAIEAYGFPAAPALALLFETVPESQPILFDVKDERPEALDILLAALREVASRDLVLGLHAPGSVGHVRTARWTGSILGLVKSLDEEAFFEAGGDILRIWEWDTAPGRIAGYVDNGRPVWITAGEGATGRRVGDFAADDLLRMARQGASGFLVNDPVAARQVLAEALEHRP</sequence>
<dbReference type="GO" id="GO:0008081">
    <property type="term" value="F:phosphoric diester hydrolase activity"/>
    <property type="evidence" value="ECO:0007669"/>
    <property type="project" value="InterPro"/>
</dbReference>
<dbReference type="SUPFAM" id="SSF51695">
    <property type="entry name" value="PLC-like phosphodiesterases"/>
    <property type="match status" value="1"/>
</dbReference>
<dbReference type="GO" id="GO:0006629">
    <property type="term" value="P:lipid metabolic process"/>
    <property type="evidence" value="ECO:0007669"/>
    <property type="project" value="InterPro"/>
</dbReference>
<dbReference type="Gene3D" id="3.20.20.190">
    <property type="entry name" value="Phosphatidylinositol (PI) phosphodiesterase"/>
    <property type="match status" value="1"/>
</dbReference>
<reference evidence="3" key="1">
    <citation type="submission" date="2017-04" db="EMBL/GenBank/DDBJ databases">
        <authorList>
            <person name="Varghese N."/>
            <person name="Submissions S."/>
        </authorList>
    </citation>
    <scope>NUCLEOTIDE SEQUENCE [LARGE SCALE GENOMIC DNA]</scope>
    <source>
        <strain evidence="3">B4P</strain>
    </source>
</reference>
<dbReference type="RefSeq" id="WP_085423776.1">
    <property type="nucleotide sequence ID" value="NZ_FXAF01000008.1"/>
</dbReference>
<protein>
    <submittedName>
        <fullName evidence="2">Glycerophosphoryl diester phosphodiesterase</fullName>
    </submittedName>
</protein>
<gene>
    <name evidence="2" type="ORF">SAMN02982989_0864</name>
</gene>
<dbReference type="Proteomes" id="UP000192903">
    <property type="component" value="Unassembled WGS sequence"/>
</dbReference>
<evidence type="ECO:0000313" key="3">
    <source>
        <dbReference type="Proteomes" id="UP000192903"/>
    </source>
</evidence>
<dbReference type="EMBL" id="FXAF01000008">
    <property type="protein sequence ID" value="SMF58932.1"/>
    <property type="molecule type" value="Genomic_DNA"/>
</dbReference>
<dbReference type="PANTHER" id="PTHR46211:SF14">
    <property type="entry name" value="GLYCEROPHOSPHODIESTER PHOSPHODIESTERASE"/>
    <property type="match status" value="1"/>
</dbReference>
<keyword evidence="3" id="KW-1185">Reference proteome</keyword>
<evidence type="ECO:0000313" key="2">
    <source>
        <dbReference type="EMBL" id="SMF58932.1"/>
    </source>
</evidence>
<dbReference type="OrthoDB" id="9787897at2"/>
<dbReference type="STRING" id="464029.SAMN02982989_0864"/>
<dbReference type="AlphaFoldDB" id="A0A1X7FUB9"/>
<dbReference type="InterPro" id="IPR030395">
    <property type="entry name" value="GP_PDE_dom"/>
</dbReference>
<dbReference type="PANTHER" id="PTHR46211">
    <property type="entry name" value="GLYCEROPHOSPHORYL DIESTER PHOSPHODIESTERASE"/>
    <property type="match status" value="1"/>
</dbReference>
<proteinExistence type="predicted"/>
<accession>A0A1X7FUB9</accession>
<name>A0A1X7FUB9_9HYPH</name>
<dbReference type="InterPro" id="IPR017946">
    <property type="entry name" value="PLC-like_Pdiesterase_TIM-brl"/>
</dbReference>
<dbReference type="Pfam" id="PF03009">
    <property type="entry name" value="GDPD"/>
    <property type="match status" value="1"/>
</dbReference>
<evidence type="ECO:0000259" key="1">
    <source>
        <dbReference type="PROSITE" id="PS51704"/>
    </source>
</evidence>
<feature type="domain" description="GP-PDE" evidence="1">
    <location>
        <begin position="4"/>
        <end position="235"/>
    </location>
</feature>